<accession>A0A3G5A086</accession>
<gene>
    <name evidence="1" type="ORF">Harvfovirus2_70</name>
</gene>
<name>A0A3G5A086_9VIRU</name>
<dbReference type="EMBL" id="MK072244">
    <property type="protein sequence ID" value="AYV80540.1"/>
    <property type="molecule type" value="Genomic_DNA"/>
</dbReference>
<proteinExistence type="predicted"/>
<organism evidence="1">
    <name type="scientific">Harvfovirus sp</name>
    <dbReference type="NCBI Taxonomy" id="2487768"/>
    <lineage>
        <taxon>Viruses</taxon>
        <taxon>Varidnaviria</taxon>
        <taxon>Bamfordvirae</taxon>
        <taxon>Nucleocytoviricota</taxon>
        <taxon>Megaviricetes</taxon>
        <taxon>Imitervirales</taxon>
        <taxon>Mimiviridae</taxon>
        <taxon>Klosneuvirinae</taxon>
    </lineage>
</organism>
<evidence type="ECO:0000313" key="1">
    <source>
        <dbReference type="EMBL" id="AYV80540.1"/>
    </source>
</evidence>
<protein>
    <submittedName>
        <fullName evidence="1">Uncharacterized protein</fullName>
    </submittedName>
</protein>
<reference evidence="1" key="1">
    <citation type="submission" date="2018-10" db="EMBL/GenBank/DDBJ databases">
        <title>Hidden diversity of soil giant viruses.</title>
        <authorList>
            <person name="Schulz F."/>
            <person name="Alteio L."/>
            <person name="Goudeau D."/>
            <person name="Ryan E.M."/>
            <person name="Malmstrom R.R."/>
            <person name="Blanchard J."/>
            <person name="Woyke T."/>
        </authorList>
    </citation>
    <scope>NUCLEOTIDE SEQUENCE</scope>
    <source>
        <strain evidence="1">HAV1</strain>
    </source>
</reference>
<sequence length="79" mass="9256">MQLNCTDFVLSEKIEILYLCKALFFSYTYILTIEIMTDYSSKFARVLPDIAAKAQGDDLEHFAQFFTGKDHWYEKQGSR</sequence>